<protein>
    <submittedName>
        <fullName evidence="2">Uncharacterized protein</fullName>
    </submittedName>
</protein>
<evidence type="ECO:0000256" key="1">
    <source>
        <dbReference type="SAM" id="Phobius"/>
    </source>
</evidence>
<organism evidence="2 3">
    <name type="scientific">Streptomyces candidus</name>
    <dbReference type="NCBI Taxonomy" id="67283"/>
    <lineage>
        <taxon>Bacteria</taxon>
        <taxon>Bacillati</taxon>
        <taxon>Actinomycetota</taxon>
        <taxon>Actinomycetes</taxon>
        <taxon>Kitasatosporales</taxon>
        <taxon>Streptomycetaceae</taxon>
        <taxon>Streptomyces</taxon>
    </lineage>
</organism>
<feature type="transmembrane region" description="Helical" evidence="1">
    <location>
        <begin position="141"/>
        <end position="163"/>
    </location>
</feature>
<dbReference type="RefSeq" id="WP_185028350.1">
    <property type="nucleotide sequence ID" value="NZ_BNBN01000004.1"/>
</dbReference>
<dbReference type="Proteomes" id="UP000540423">
    <property type="component" value="Unassembled WGS sequence"/>
</dbReference>
<gene>
    <name evidence="2" type="ORF">HNQ79_001575</name>
</gene>
<keyword evidence="3" id="KW-1185">Reference proteome</keyword>
<proteinExistence type="predicted"/>
<sequence length="305" mass="31842">MTTEHLTDDALIRLTRTARGGPGAVPAAPEPHLAACADCRGRMAQWRTITAAVRTRAEERTVLPPSFEVLLREPLDRETAALAPSAADPVTRPPDTRGAWRTTWQLVSRQVLLLPRSWAPLSAAILLGAAVLASPHGPGAFGPGVFGSVVVLLVMLGALMVVSPRRDPRSELLFTLPVPPATVFLARLTVVMGVDVALALACSALVHDPAGWTGVVSGWLGPSLLAAACALALAVRFTPAAGATAGGAVWLLGVLSGPQQMFTTPLTGVLGPLLSTTVWTVLLAAALLSWAVRVMRSFRPLAPPE</sequence>
<reference evidence="2 3" key="1">
    <citation type="submission" date="2020-08" db="EMBL/GenBank/DDBJ databases">
        <title>Genomic Encyclopedia of Type Strains, Phase IV (KMG-IV): sequencing the most valuable type-strain genomes for metagenomic binning, comparative biology and taxonomic classification.</title>
        <authorList>
            <person name="Goeker M."/>
        </authorList>
    </citation>
    <scope>NUCLEOTIDE SEQUENCE [LARGE SCALE GENOMIC DNA]</scope>
    <source>
        <strain evidence="2 3">DSM 40141</strain>
    </source>
</reference>
<name>A0A7X0HER3_9ACTN</name>
<keyword evidence="1" id="KW-1133">Transmembrane helix</keyword>
<evidence type="ECO:0000313" key="3">
    <source>
        <dbReference type="Proteomes" id="UP000540423"/>
    </source>
</evidence>
<accession>A0A7X0HER3</accession>
<comment type="caution">
    <text evidence="2">The sequence shown here is derived from an EMBL/GenBank/DDBJ whole genome shotgun (WGS) entry which is preliminary data.</text>
</comment>
<dbReference type="EMBL" id="JACHEM010000003">
    <property type="protein sequence ID" value="MBB6435124.1"/>
    <property type="molecule type" value="Genomic_DNA"/>
</dbReference>
<feature type="transmembrane region" description="Helical" evidence="1">
    <location>
        <begin position="269"/>
        <end position="292"/>
    </location>
</feature>
<feature type="transmembrane region" description="Helical" evidence="1">
    <location>
        <begin position="118"/>
        <end position="135"/>
    </location>
</feature>
<keyword evidence="1" id="KW-0812">Transmembrane</keyword>
<feature type="transmembrane region" description="Helical" evidence="1">
    <location>
        <begin position="212"/>
        <end position="233"/>
    </location>
</feature>
<feature type="transmembrane region" description="Helical" evidence="1">
    <location>
        <begin position="240"/>
        <end position="257"/>
    </location>
</feature>
<keyword evidence="1" id="KW-0472">Membrane</keyword>
<dbReference type="AlphaFoldDB" id="A0A7X0HER3"/>
<evidence type="ECO:0000313" key="2">
    <source>
        <dbReference type="EMBL" id="MBB6435124.1"/>
    </source>
</evidence>